<dbReference type="InterPro" id="IPR029058">
    <property type="entry name" value="AB_hydrolase_fold"/>
</dbReference>
<dbReference type="SUPFAM" id="SSF53474">
    <property type="entry name" value="alpha/beta-Hydrolases"/>
    <property type="match status" value="1"/>
</dbReference>
<keyword evidence="3" id="KW-1185">Reference proteome</keyword>
<protein>
    <recommendedName>
        <fullName evidence="1">AB hydrolase-1 domain-containing protein</fullName>
    </recommendedName>
</protein>
<evidence type="ECO:0000313" key="2">
    <source>
        <dbReference type="EMBL" id="SMG48042.1"/>
    </source>
</evidence>
<dbReference type="PANTHER" id="PTHR43265:SF1">
    <property type="entry name" value="ESTERASE ESTD"/>
    <property type="match status" value="1"/>
</dbReference>
<dbReference type="EMBL" id="FXAY01000007">
    <property type="protein sequence ID" value="SMG48042.1"/>
    <property type="molecule type" value="Genomic_DNA"/>
</dbReference>
<dbReference type="AlphaFoldDB" id="A0A1X7L497"/>
<organism evidence="2 3">
    <name type="scientific">Agreia pratensis</name>
    <dbReference type="NCBI Taxonomy" id="150121"/>
    <lineage>
        <taxon>Bacteria</taxon>
        <taxon>Bacillati</taxon>
        <taxon>Actinomycetota</taxon>
        <taxon>Actinomycetes</taxon>
        <taxon>Micrococcales</taxon>
        <taxon>Microbacteriaceae</taxon>
        <taxon>Agreia</taxon>
    </lineage>
</organism>
<sequence length="269" mass="28295">MNIRPFEARVRGLALRGSHHLVDQPGQHPTAVLMHGFGGSRVETTGVFVELARRLVRSGIGVVAFDRAGHGESDGDFFDTSASGDVADTLAVLEQIAALPEVDAQNLHLVGMSLGSVISATAAARVAEQEGGGGPGIRSLTMWSTAAVFVDDIRGGSIQGRPLDSLDTLGYFDFAGMRMGPAMRDDALGFDPYASAAAYRGPALLLHGTADFVPVSYAEAYLAPDVFADRAELVVVEGADHGWAQLPQRDEVLDRTVAFVRAHAAPVAS</sequence>
<dbReference type="PANTHER" id="PTHR43265">
    <property type="entry name" value="ESTERASE ESTD"/>
    <property type="match status" value="1"/>
</dbReference>
<evidence type="ECO:0000313" key="3">
    <source>
        <dbReference type="Proteomes" id="UP000193244"/>
    </source>
</evidence>
<dbReference type="InterPro" id="IPR000073">
    <property type="entry name" value="AB_hydrolase_1"/>
</dbReference>
<dbReference type="GO" id="GO:0052689">
    <property type="term" value="F:carboxylic ester hydrolase activity"/>
    <property type="evidence" value="ECO:0007669"/>
    <property type="project" value="TreeGrafter"/>
</dbReference>
<reference evidence="3" key="1">
    <citation type="submission" date="2017-04" db="EMBL/GenBank/DDBJ databases">
        <authorList>
            <person name="Varghese N."/>
            <person name="Submissions S."/>
        </authorList>
    </citation>
    <scope>NUCLEOTIDE SEQUENCE [LARGE SCALE GENOMIC DNA]</scope>
    <source>
        <strain evidence="3">VKM Ac-2510</strain>
    </source>
</reference>
<accession>A0A1X7L497</accession>
<name>A0A1X7L497_9MICO</name>
<dbReference type="InterPro" id="IPR053145">
    <property type="entry name" value="AB_hydrolase_Est10"/>
</dbReference>
<dbReference type="Pfam" id="PF12697">
    <property type="entry name" value="Abhydrolase_6"/>
    <property type="match status" value="1"/>
</dbReference>
<dbReference type="Gene3D" id="3.40.50.1820">
    <property type="entry name" value="alpha/beta hydrolase"/>
    <property type="match status" value="1"/>
</dbReference>
<feature type="domain" description="AB hydrolase-1" evidence="1">
    <location>
        <begin position="32"/>
        <end position="254"/>
    </location>
</feature>
<proteinExistence type="predicted"/>
<gene>
    <name evidence="2" type="ORF">SAMN06296010_3250</name>
</gene>
<dbReference type="STRING" id="150121.SAMN06296010_3250"/>
<evidence type="ECO:0000259" key="1">
    <source>
        <dbReference type="Pfam" id="PF12697"/>
    </source>
</evidence>
<dbReference type="OrthoDB" id="4481859at2"/>
<dbReference type="Proteomes" id="UP000193244">
    <property type="component" value="Unassembled WGS sequence"/>
</dbReference>